<gene>
    <name evidence="1" type="ORF">AC230_05540</name>
</gene>
<evidence type="ECO:0000313" key="1">
    <source>
        <dbReference type="EMBL" id="KNB54284.1"/>
    </source>
</evidence>
<dbReference type="AlphaFoldDB" id="A0A0K9XLI3"/>
<dbReference type="NCBIfam" id="NF033530">
    <property type="entry name" value="lasso_PqqD_Strm"/>
    <property type="match status" value="1"/>
</dbReference>
<dbReference type="InterPro" id="IPR008792">
    <property type="entry name" value="PQQD"/>
</dbReference>
<name>A0A0K9XLI3_9ACTN</name>
<dbReference type="STRING" id="1678637.AC230_05540"/>
<proteinExistence type="predicted"/>
<protein>
    <recommendedName>
        <fullName evidence="3">Lasso peptide biosynthesis PqqD family chaperone</fullName>
    </recommendedName>
</protein>
<dbReference type="OrthoDB" id="5195143at2"/>
<dbReference type="EMBL" id="LFXA01000002">
    <property type="protein sequence ID" value="KNB54284.1"/>
    <property type="molecule type" value="Genomic_DNA"/>
</dbReference>
<dbReference type="PATRIC" id="fig|1678637.3.peg.1202"/>
<sequence>MVLLDERRGRYWQLNGTGALVLRALLDGATPEEAAALLARTHPVSRDRAAADVAALLEHLTRAGLVTAP</sequence>
<keyword evidence="2" id="KW-1185">Reference proteome</keyword>
<comment type="caution">
    <text evidence="1">The sequence shown here is derived from an EMBL/GenBank/DDBJ whole genome shotgun (WGS) entry which is preliminary data.</text>
</comment>
<dbReference type="InterPro" id="IPR041881">
    <property type="entry name" value="PqqD_sf"/>
</dbReference>
<dbReference type="Proteomes" id="UP000037288">
    <property type="component" value="Unassembled WGS sequence"/>
</dbReference>
<evidence type="ECO:0000313" key="2">
    <source>
        <dbReference type="Proteomes" id="UP000037288"/>
    </source>
</evidence>
<dbReference type="Gene3D" id="1.10.10.1150">
    <property type="entry name" value="Coenzyme PQQ synthesis protein D (PqqD)"/>
    <property type="match status" value="1"/>
</dbReference>
<evidence type="ECO:0008006" key="3">
    <source>
        <dbReference type="Google" id="ProtNLM"/>
    </source>
</evidence>
<dbReference type="Pfam" id="PF05402">
    <property type="entry name" value="PqqD"/>
    <property type="match status" value="1"/>
</dbReference>
<reference evidence="2" key="1">
    <citation type="submission" date="2015-07" db="EMBL/GenBank/DDBJ databases">
        <title>Draft genome sequence of Streptomyces sp. CMAA 1322, a bacterium isolated from Caatinga biome, from dry forest semiarid of Brazil.</title>
        <authorList>
            <person name="Santos S.N."/>
            <person name="Gacesa R."/>
            <person name="Taketani R.G."/>
            <person name="Long P.F."/>
            <person name="Melo I.S."/>
        </authorList>
    </citation>
    <scope>NUCLEOTIDE SEQUENCE [LARGE SCALE GENOMIC DNA]</scope>
    <source>
        <strain evidence="2">CMAA 1322</strain>
    </source>
</reference>
<organism evidence="1 2">
    <name type="scientific">Streptomyces caatingaensis</name>
    <dbReference type="NCBI Taxonomy" id="1678637"/>
    <lineage>
        <taxon>Bacteria</taxon>
        <taxon>Bacillati</taxon>
        <taxon>Actinomycetota</taxon>
        <taxon>Actinomycetes</taxon>
        <taxon>Kitasatosporales</taxon>
        <taxon>Streptomycetaceae</taxon>
        <taxon>Streptomyces</taxon>
    </lineage>
</organism>
<accession>A0A0K9XLI3</accession>